<proteinExistence type="predicted"/>
<dbReference type="AlphaFoldDB" id="A0A7X3JYU9"/>
<comment type="caution">
    <text evidence="1">The sequence shown here is derived from an EMBL/GenBank/DDBJ whole genome shotgun (WGS) entry which is preliminary data.</text>
</comment>
<dbReference type="OrthoDB" id="9848622at2"/>
<sequence>MAENMTALSEQRMNLQVDYNACPHTADTESGASLIGMLSSGDRTDAGMIRSAENDYSSSDVISMDAECMNMLVERAADRLCGKLEAILKA</sequence>
<protein>
    <submittedName>
        <fullName evidence="1">Uncharacterized protein</fullName>
    </submittedName>
</protein>
<evidence type="ECO:0000313" key="1">
    <source>
        <dbReference type="EMBL" id="MVO99392.1"/>
    </source>
</evidence>
<reference evidence="1 2" key="1">
    <citation type="journal article" date="2019" name="Microorganisms">
        <title>Paenibacillus lutrae sp. nov., A Chitinolytic Species Isolated from A River Otter in Castril Natural Park, Granada, Spain.</title>
        <authorList>
            <person name="Rodriguez M."/>
            <person name="Reina J.C."/>
            <person name="Bejar V."/>
            <person name="Llamas I."/>
        </authorList>
    </citation>
    <scope>NUCLEOTIDE SEQUENCE [LARGE SCALE GENOMIC DNA]</scope>
    <source>
        <strain evidence="1 2">N10</strain>
    </source>
</reference>
<dbReference type="EMBL" id="RHLK01000003">
    <property type="protein sequence ID" value="MVO99392.1"/>
    <property type="molecule type" value="Genomic_DNA"/>
</dbReference>
<organism evidence="1 2">
    <name type="scientific">Paenibacillus lutrae</name>
    <dbReference type="NCBI Taxonomy" id="2078573"/>
    <lineage>
        <taxon>Bacteria</taxon>
        <taxon>Bacillati</taxon>
        <taxon>Bacillota</taxon>
        <taxon>Bacilli</taxon>
        <taxon>Bacillales</taxon>
        <taxon>Paenibacillaceae</taxon>
        <taxon>Paenibacillus</taxon>
    </lineage>
</organism>
<gene>
    <name evidence="1" type="ORF">EDM21_07600</name>
</gene>
<keyword evidence="2" id="KW-1185">Reference proteome</keyword>
<accession>A0A7X3JYU9</accession>
<dbReference type="RefSeq" id="WP_157334356.1">
    <property type="nucleotide sequence ID" value="NZ_RHLK01000003.1"/>
</dbReference>
<name>A0A7X3JYU9_9BACL</name>
<evidence type="ECO:0000313" key="2">
    <source>
        <dbReference type="Proteomes" id="UP000490800"/>
    </source>
</evidence>
<dbReference type="Proteomes" id="UP000490800">
    <property type="component" value="Unassembled WGS sequence"/>
</dbReference>